<evidence type="ECO:0000259" key="1">
    <source>
        <dbReference type="Pfam" id="PF18456"/>
    </source>
</evidence>
<dbReference type="PANTHER" id="PTHR15032:SF4">
    <property type="entry name" value="N-ACYL-PHOSPHATIDYLETHANOLAMINE-HYDROLYZING PHOSPHOLIPASE D"/>
    <property type="match status" value="1"/>
</dbReference>
<evidence type="ECO:0000313" key="2">
    <source>
        <dbReference type="EMBL" id="ATB40437.1"/>
    </source>
</evidence>
<protein>
    <recommendedName>
        <fullName evidence="1">Diiron non-heme beta-hydroxylase N-terminal domain-containing protein</fullName>
    </recommendedName>
</protein>
<dbReference type="SUPFAM" id="SSF56281">
    <property type="entry name" value="Metallo-hydrolase/oxidoreductase"/>
    <property type="match status" value="1"/>
</dbReference>
<proteinExistence type="predicted"/>
<dbReference type="EMBL" id="CP022098">
    <property type="protein sequence ID" value="ATB40437.1"/>
    <property type="molecule type" value="Genomic_DNA"/>
</dbReference>
<dbReference type="Proteomes" id="UP000217257">
    <property type="component" value="Chromosome"/>
</dbReference>
<reference evidence="2 3" key="1">
    <citation type="submission" date="2017-06" db="EMBL/GenBank/DDBJ databases">
        <title>Sequencing and comparative analysis of myxobacterial genomes.</title>
        <authorList>
            <person name="Rupp O."/>
            <person name="Goesmann A."/>
            <person name="Sogaard-Andersen L."/>
        </authorList>
    </citation>
    <scope>NUCLEOTIDE SEQUENCE [LARGE SCALE GENOMIC DNA]</scope>
    <source>
        <strain evidence="2 3">DSM 52655</strain>
    </source>
</reference>
<sequence>MSSSPMYLKQNVVSEPLYNQWYAWWFLASPMTAPLFVANLHLKVMESFVANPAIHVAALKSPALRGGPYINYGVDKVKEVQALLERTRAEEALSLRYAQAMLELHKLLDTAEGFSLEELYPRVPDLLRGYVELTYDLNHRASPRFFESLLYRSPFHRESSQSLSMRLIHQDARPYVFSTPRLDSVDGALQIKRPYRDAALDRLYAMTRTPGPVEPVREALGIEPKDHDTFASFFTPEPPRPAPRYDGEGVRVRYFGHACVLIESRGVSLMTDPVISYDFPSELPRYTFADLPERIDYVLITHGHADHLMFEPLLQLRHRIGTIVVPASSGGGLADPSLKLMLKHAGFNNVVALSELDSLPLPGGELIGLPFIGEHGDLNIQAKIAHLVRLEGKNLLMAADSNALEPRLYEHVHREVGDIDMLWLGMESEGGPLSWMYGPLLPAPIQRKMDQSRRLNGSNAARAIDIVQRLNPKQVRIYAMGREPWLGHVMVMGYHENSPQLVEARKLIEYCRERGISGEMPYGQAEMLLR</sequence>
<gene>
    <name evidence="2" type="ORF">CYFUS_005886</name>
</gene>
<dbReference type="Pfam" id="PF13483">
    <property type="entry name" value="Lactamase_B_3"/>
    <property type="match status" value="1"/>
</dbReference>
<dbReference type="InterPro" id="IPR041141">
    <property type="entry name" value="CmlA_N"/>
</dbReference>
<dbReference type="AlphaFoldDB" id="A0A250JAB5"/>
<dbReference type="InterPro" id="IPR036866">
    <property type="entry name" value="RibonucZ/Hydroxyglut_hydro"/>
</dbReference>
<dbReference type="Pfam" id="PF18456">
    <property type="entry name" value="CmlA_N"/>
    <property type="match status" value="1"/>
</dbReference>
<dbReference type="KEGG" id="cfus:CYFUS_005886"/>
<name>A0A250JAB5_9BACT</name>
<dbReference type="PANTHER" id="PTHR15032">
    <property type="entry name" value="N-ACYL-PHOSPHATIDYLETHANOLAMINE-HYDROLYZING PHOSPHOLIPASE D"/>
    <property type="match status" value="1"/>
</dbReference>
<feature type="domain" description="Diiron non-heme beta-hydroxylase N-terminal" evidence="1">
    <location>
        <begin position="7"/>
        <end position="238"/>
    </location>
</feature>
<dbReference type="GO" id="GO:0005737">
    <property type="term" value="C:cytoplasm"/>
    <property type="evidence" value="ECO:0007669"/>
    <property type="project" value="TreeGrafter"/>
</dbReference>
<dbReference type="RefSeq" id="WP_095988306.1">
    <property type="nucleotide sequence ID" value="NZ_CP022098.1"/>
</dbReference>
<accession>A0A250JAB5</accession>
<organism evidence="2 3">
    <name type="scientific">Cystobacter fuscus</name>
    <dbReference type="NCBI Taxonomy" id="43"/>
    <lineage>
        <taxon>Bacteria</taxon>
        <taxon>Pseudomonadati</taxon>
        <taxon>Myxococcota</taxon>
        <taxon>Myxococcia</taxon>
        <taxon>Myxococcales</taxon>
        <taxon>Cystobacterineae</taxon>
        <taxon>Archangiaceae</taxon>
        <taxon>Cystobacter</taxon>
    </lineage>
</organism>
<dbReference type="Gene3D" id="3.60.15.10">
    <property type="entry name" value="Ribonuclease Z/Hydroxyacylglutathione hydrolase-like"/>
    <property type="match status" value="1"/>
</dbReference>
<evidence type="ECO:0000313" key="3">
    <source>
        <dbReference type="Proteomes" id="UP000217257"/>
    </source>
</evidence>